<organism evidence="1 2">
    <name type="scientific">Friedmanniomyces endolithicus</name>
    <dbReference type="NCBI Taxonomy" id="329885"/>
    <lineage>
        <taxon>Eukaryota</taxon>
        <taxon>Fungi</taxon>
        <taxon>Dikarya</taxon>
        <taxon>Ascomycota</taxon>
        <taxon>Pezizomycotina</taxon>
        <taxon>Dothideomycetes</taxon>
        <taxon>Dothideomycetidae</taxon>
        <taxon>Mycosphaerellales</taxon>
        <taxon>Teratosphaeriaceae</taxon>
        <taxon>Friedmanniomyces</taxon>
    </lineage>
</organism>
<name>A0AAN6H9G3_9PEZI</name>
<protein>
    <submittedName>
        <fullName evidence="1">Uncharacterized protein</fullName>
    </submittedName>
</protein>
<proteinExistence type="predicted"/>
<keyword evidence="2" id="KW-1185">Reference proteome</keyword>
<evidence type="ECO:0000313" key="2">
    <source>
        <dbReference type="Proteomes" id="UP001175353"/>
    </source>
</evidence>
<dbReference type="AlphaFoldDB" id="A0AAN6H9G3"/>
<dbReference type="InterPro" id="IPR038883">
    <property type="entry name" value="AN11006-like"/>
</dbReference>
<dbReference type="Proteomes" id="UP001175353">
    <property type="component" value="Unassembled WGS sequence"/>
</dbReference>
<accession>A0AAN6H9G3</accession>
<dbReference type="PANTHER" id="PTHR42085:SF1">
    <property type="entry name" value="F-BOX DOMAIN-CONTAINING PROTEIN"/>
    <property type="match status" value="1"/>
</dbReference>
<comment type="caution">
    <text evidence="1">The sequence shown here is derived from an EMBL/GenBank/DDBJ whole genome shotgun (WGS) entry which is preliminary data.</text>
</comment>
<gene>
    <name evidence="1" type="ORF">LTR91_020121</name>
</gene>
<sequence>MDPSPLLELAAELRNRIYELTFTNPPIEFKWTIHDGSVPYLEPHSNRRLGLALTATCKQIKQECGRGMFYANNDFIMLCHWIDAGYQRTPTGYADVIRRFIATIGFGNALAARTLFLSLARMDWRHFVPAIQQLHPLCEAIKLPLKVAQSWNSPLQIDMLQLHDTGNLVADTLDTRPWSSNQRPAPRGTLLREVCQRAVSEERRSRESHPKWIFCRVCGESRQWRATTVLHMEDEGCAHIAGAEMATTH</sequence>
<dbReference type="EMBL" id="JAUJLE010000321">
    <property type="protein sequence ID" value="KAK0960939.1"/>
    <property type="molecule type" value="Genomic_DNA"/>
</dbReference>
<dbReference type="PANTHER" id="PTHR42085">
    <property type="entry name" value="F-BOX DOMAIN-CONTAINING PROTEIN"/>
    <property type="match status" value="1"/>
</dbReference>
<reference evidence="1" key="1">
    <citation type="submission" date="2023-06" db="EMBL/GenBank/DDBJ databases">
        <title>Black Yeasts Isolated from many extreme environments.</title>
        <authorList>
            <person name="Coleine C."/>
            <person name="Stajich J.E."/>
            <person name="Selbmann L."/>
        </authorList>
    </citation>
    <scope>NUCLEOTIDE SEQUENCE</scope>
    <source>
        <strain evidence="1">CCFEE 5200</strain>
    </source>
</reference>
<evidence type="ECO:0000313" key="1">
    <source>
        <dbReference type="EMBL" id="KAK0960939.1"/>
    </source>
</evidence>